<dbReference type="Gene3D" id="1.25.40.10">
    <property type="entry name" value="Tetratricopeptide repeat domain"/>
    <property type="match status" value="1"/>
</dbReference>
<organism evidence="4 5">
    <name type="scientific">Penicillium solitum</name>
    <dbReference type="NCBI Taxonomy" id="60172"/>
    <lineage>
        <taxon>Eukaryota</taxon>
        <taxon>Fungi</taxon>
        <taxon>Dikarya</taxon>
        <taxon>Ascomycota</taxon>
        <taxon>Pezizomycotina</taxon>
        <taxon>Eurotiomycetes</taxon>
        <taxon>Eurotiomycetidae</taxon>
        <taxon>Eurotiales</taxon>
        <taxon>Aspergillaceae</taxon>
        <taxon>Penicillium</taxon>
    </lineage>
</organism>
<dbReference type="InterPro" id="IPR011990">
    <property type="entry name" value="TPR-like_helical_dom_sf"/>
</dbReference>
<dbReference type="Proteomes" id="UP000191612">
    <property type="component" value="Unassembled WGS sequence"/>
</dbReference>
<evidence type="ECO:0000256" key="3">
    <source>
        <dbReference type="PROSITE-ProRule" id="PRU00023"/>
    </source>
</evidence>
<reference evidence="5" key="1">
    <citation type="journal article" date="2017" name="Nat. Microbiol.">
        <title>Global analysis of biosynthetic gene clusters reveals vast potential of secondary metabolite production in Penicillium species.</title>
        <authorList>
            <person name="Nielsen J.C."/>
            <person name="Grijseels S."/>
            <person name="Prigent S."/>
            <person name="Ji B."/>
            <person name="Dainat J."/>
            <person name="Nielsen K.F."/>
            <person name="Frisvad J.C."/>
            <person name="Workman M."/>
            <person name="Nielsen J."/>
        </authorList>
    </citation>
    <scope>NUCLEOTIDE SEQUENCE [LARGE SCALE GENOMIC DNA]</scope>
    <source>
        <strain evidence="5">IBT 29525</strain>
    </source>
</reference>
<dbReference type="InterPro" id="IPR036770">
    <property type="entry name" value="Ankyrin_rpt-contain_sf"/>
</dbReference>
<comment type="caution">
    <text evidence="4">The sequence shown here is derived from an EMBL/GenBank/DDBJ whole genome shotgun (WGS) entry which is preliminary data.</text>
</comment>
<protein>
    <submittedName>
        <fullName evidence="4">Uncharacterized protein</fullName>
    </submittedName>
</protein>
<dbReference type="AlphaFoldDB" id="A0A1V6QLK5"/>
<feature type="repeat" description="ANK" evidence="3">
    <location>
        <begin position="219"/>
        <end position="251"/>
    </location>
</feature>
<dbReference type="PANTHER" id="PTHR24198">
    <property type="entry name" value="ANKYRIN REPEAT AND PROTEIN KINASE DOMAIN-CONTAINING PROTEIN"/>
    <property type="match status" value="1"/>
</dbReference>
<feature type="repeat" description="ANK" evidence="3">
    <location>
        <begin position="162"/>
        <end position="186"/>
    </location>
</feature>
<dbReference type="SMART" id="SM00248">
    <property type="entry name" value="ANK"/>
    <property type="match status" value="5"/>
</dbReference>
<dbReference type="EMBL" id="MDYO01000062">
    <property type="protein sequence ID" value="OQD90109.1"/>
    <property type="molecule type" value="Genomic_DNA"/>
</dbReference>
<keyword evidence="1" id="KW-0677">Repeat</keyword>
<keyword evidence="2 3" id="KW-0040">ANK repeat</keyword>
<evidence type="ECO:0000313" key="4">
    <source>
        <dbReference type="EMBL" id="OQD90109.1"/>
    </source>
</evidence>
<accession>A0A1V6QLK5</accession>
<dbReference type="Gene3D" id="1.25.40.20">
    <property type="entry name" value="Ankyrin repeat-containing domain"/>
    <property type="match status" value="1"/>
</dbReference>
<evidence type="ECO:0000256" key="1">
    <source>
        <dbReference type="ARBA" id="ARBA00022737"/>
    </source>
</evidence>
<dbReference type="PROSITE" id="PS50297">
    <property type="entry name" value="ANK_REP_REGION"/>
    <property type="match status" value="3"/>
</dbReference>
<gene>
    <name evidence="4" type="ORF">PENSOL_c062G08485</name>
</gene>
<feature type="repeat" description="ANK" evidence="3">
    <location>
        <begin position="252"/>
        <end position="284"/>
    </location>
</feature>
<proteinExistence type="predicted"/>
<dbReference type="Pfam" id="PF12796">
    <property type="entry name" value="Ank_2"/>
    <property type="match status" value="2"/>
</dbReference>
<name>A0A1V6QLK5_9EURO</name>
<dbReference type="SUPFAM" id="SSF48403">
    <property type="entry name" value="Ankyrin repeat"/>
    <property type="match status" value="1"/>
</dbReference>
<dbReference type="STRING" id="60172.A0A1V6QLK5"/>
<dbReference type="PANTHER" id="PTHR24198:SF165">
    <property type="entry name" value="ANKYRIN REPEAT-CONTAINING PROTEIN-RELATED"/>
    <property type="match status" value="1"/>
</dbReference>
<keyword evidence="5" id="KW-1185">Reference proteome</keyword>
<evidence type="ECO:0000313" key="5">
    <source>
        <dbReference type="Proteomes" id="UP000191612"/>
    </source>
</evidence>
<dbReference type="PROSITE" id="PS50088">
    <property type="entry name" value="ANK_REPEAT"/>
    <property type="match status" value="4"/>
</dbReference>
<sequence length="316" mass="34730">MSRLRYLEDDICRMDEETVQILAEIEMKLDQALQEPERILGPEHADTVSLVNLLGEFSSAQRNWPKAEAMLKRESEVVSKICDEEDPMAALIDGILESIIATTKATAADEIEFDDGHYMLARENSLSVLRECDKEDPPTRYAFDCLNYFSENGIYDNTLWDASLVGNKKVVQMLLDQGADVNAQGKHGNALQVASLVGNEKVVQMLLDQGADVNIQGGEYGTALRAASSQGQGKVVQMLLDQGADINDQGGMYDNALHAALSERQEKVVQMLLDRGADVNAQGGLYGSVLRAASYQGHQKVVQMLLDRGADYESII</sequence>
<dbReference type="InterPro" id="IPR002110">
    <property type="entry name" value="Ankyrin_rpt"/>
</dbReference>
<feature type="repeat" description="ANK" evidence="3">
    <location>
        <begin position="186"/>
        <end position="218"/>
    </location>
</feature>
<evidence type="ECO:0000256" key="2">
    <source>
        <dbReference type="ARBA" id="ARBA00023043"/>
    </source>
</evidence>